<comment type="subcellular location">
    <subcellularLocation>
        <location evidence="1">Membrane</location>
    </subcellularLocation>
</comment>
<dbReference type="GO" id="GO:0016020">
    <property type="term" value="C:membrane"/>
    <property type="evidence" value="ECO:0007669"/>
    <property type="project" value="UniProtKB-SubCell"/>
</dbReference>
<accession>A0A2C9L5R0</accession>
<evidence type="ECO:0000256" key="2">
    <source>
        <dbReference type="ARBA" id="ARBA00022692"/>
    </source>
</evidence>
<organism evidence="8 9">
    <name type="scientific">Biomphalaria glabrata</name>
    <name type="common">Bloodfluke planorb</name>
    <name type="synonym">Freshwater snail</name>
    <dbReference type="NCBI Taxonomy" id="6526"/>
    <lineage>
        <taxon>Eukaryota</taxon>
        <taxon>Metazoa</taxon>
        <taxon>Spiralia</taxon>
        <taxon>Lophotrochozoa</taxon>
        <taxon>Mollusca</taxon>
        <taxon>Gastropoda</taxon>
        <taxon>Heterobranchia</taxon>
        <taxon>Euthyneura</taxon>
        <taxon>Panpulmonata</taxon>
        <taxon>Hygrophila</taxon>
        <taxon>Lymnaeoidea</taxon>
        <taxon>Planorbidae</taxon>
        <taxon>Biomphalaria</taxon>
    </lineage>
</organism>
<dbReference type="Gene3D" id="1.20.1070.10">
    <property type="entry name" value="Rhodopsin 7-helix transmembrane proteins"/>
    <property type="match status" value="1"/>
</dbReference>
<keyword evidence="2 6" id="KW-0812">Transmembrane</keyword>
<dbReference type="InterPro" id="IPR017452">
    <property type="entry name" value="GPCR_Rhodpsn_7TM"/>
</dbReference>
<dbReference type="PROSITE" id="PS00237">
    <property type="entry name" value="G_PROTEIN_RECEP_F1_1"/>
    <property type="match status" value="1"/>
</dbReference>
<dbReference type="OrthoDB" id="6101595at2759"/>
<dbReference type="AlphaFoldDB" id="A0A2C9L5R0"/>
<evidence type="ECO:0000256" key="1">
    <source>
        <dbReference type="ARBA" id="ARBA00004370"/>
    </source>
</evidence>
<dbReference type="VEuPathDB" id="VectorBase:BGLB027331"/>
<dbReference type="InterPro" id="IPR052954">
    <property type="entry name" value="GPCR-Ligand_Int"/>
</dbReference>
<keyword evidence="3 6" id="KW-1133">Transmembrane helix</keyword>
<feature type="compositionally biased region" description="Polar residues" evidence="5">
    <location>
        <begin position="266"/>
        <end position="277"/>
    </location>
</feature>
<protein>
    <recommendedName>
        <fullName evidence="7">G-protein coupled receptors family 1 profile domain-containing protein</fullName>
    </recommendedName>
</protein>
<dbReference type="GO" id="GO:0004930">
    <property type="term" value="F:G protein-coupled receptor activity"/>
    <property type="evidence" value="ECO:0007669"/>
    <property type="project" value="InterPro"/>
</dbReference>
<evidence type="ECO:0000313" key="9">
    <source>
        <dbReference type="Proteomes" id="UP000076420"/>
    </source>
</evidence>
<dbReference type="EnsemblMetazoa" id="BGLB027331-RA">
    <property type="protein sequence ID" value="BGLB027331-PA"/>
    <property type="gene ID" value="BGLB027331"/>
</dbReference>
<name>A0A2C9L5R0_BIOGL</name>
<dbReference type="Proteomes" id="UP000076420">
    <property type="component" value="Unassembled WGS sequence"/>
</dbReference>
<feature type="transmembrane region" description="Helical" evidence="6">
    <location>
        <begin position="43"/>
        <end position="69"/>
    </location>
</feature>
<dbReference type="InterPro" id="IPR000276">
    <property type="entry name" value="GPCR_Rhodpsn"/>
</dbReference>
<keyword evidence="4 6" id="KW-0472">Membrane</keyword>
<feature type="transmembrane region" description="Helical" evidence="6">
    <location>
        <begin position="294"/>
        <end position="319"/>
    </location>
</feature>
<evidence type="ECO:0000256" key="6">
    <source>
        <dbReference type="SAM" id="Phobius"/>
    </source>
</evidence>
<feature type="transmembrane region" description="Helical" evidence="6">
    <location>
        <begin position="331"/>
        <end position="355"/>
    </location>
</feature>
<proteinExistence type="predicted"/>
<evidence type="ECO:0000259" key="7">
    <source>
        <dbReference type="PROSITE" id="PS50262"/>
    </source>
</evidence>
<dbReference type="KEGG" id="bgt:106065141"/>
<evidence type="ECO:0000256" key="3">
    <source>
        <dbReference type="ARBA" id="ARBA00022989"/>
    </source>
</evidence>
<dbReference type="PROSITE" id="PS50262">
    <property type="entry name" value="G_PROTEIN_RECEP_F1_2"/>
    <property type="match status" value="1"/>
</dbReference>
<feature type="domain" description="G-protein coupled receptors family 1 profile" evidence="7">
    <location>
        <begin position="45"/>
        <end position="354"/>
    </location>
</feature>
<feature type="transmembrane region" description="Helical" evidence="6">
    <location>
        <begin position="221"/>
        <end position="243"/>
    </location>
</feature>
<feature type="transmembrane region" description="Helical" evidence="6">
    <location>
        <begin position="120"/>
        <end position="139"/>
    </location>
</feature>
<evidence type="ECO:0000313" key="8">
    <source>
        <dbReference type="EnsemblMetazoa" id="BGLB027331-PA"/>
    </source>
</evidence>
<feature type="region of interest" description="Disordered" evidence="5">
    <location>
        <begin position="266"/>
        <end position="285"/>
    </location>
</feature>
<dbReference type="Pfam" id="PF00001">
    <property type="entry name" value="7tm_1"/>
    <property type="match status" value="1"/>
</dbReference>
<dbReference type="PANTHER" id="PTHR46641">
    <property type="entry name" value="FMRFAMIDE RECEPTOR-RELATED"/>
    <property type="match status" value="1"/>
</dbReference>
<dbReference type="SUPFAM" id="SSF81321">
    <property type="entry name" value="Family A G protein-coupled receptor-like"/>
    <property type="match status" value="1"/>
</dbReference>
<sequence length="383" mass="43460">MFESENATDVSLPFMPSQSPATRPDAMFVPNNVLDLLTTVIDVWINLLVCITGVVTNSICVAVFCRLGFKDTVSITMTAISLWDLVKVFCGMMHRLFGPVSLVDRAMGKSWENITFTKLTYIHVISGNVSAVIAGYVAIERCLCVSLPFKVKWLLTPKLTFALTLALSVVVFFSYFCILLIFDIHWVYSADFAAYIAVYTYNTFYKTHGQIFFKAYTWFHFIYPFLSIVAMISSTLIIAYHLMKAPKFKTYGSNLTFVSSQRIKTDQSNPSLTSGQASKEDNPMTPREKQVVKMLLVVIGVFIANQGPRFIHVFAMILVPEYYPLRLYHNLIMTVMCFVSFLDFFNASVGLFIFLKMSSKFKAAFFDLFHVKFKCETSTVKKS</sequence>
<evidence type="ECO:0000256" key="5">
    <source>
        <dbReference type="SAM" id="MobiDB-lite"/>
    </source>
</evidence>
<gene>
    <name evidence="8" type="primary">106065141</name>
</gene>
<dbReference type="PANTHER" id="PTHR46641:SF18">
    <property type="entry name" value="G-PROTEIN COUPLED RECEPTORS FAMILY 1 PROFILE DOMAIN-CONTAINING PROTEIN"/>
    <property type="match status" value="1"/>
</dbReference>
<dbReference type="VEuPathDB" id="VectorBase:BGLAX_051530"/>
<evidence type="ECO:0000256" key="4">
    <source>
        <dbReference type="ARBA" id="ARBA00023136"/>
    </source>
</evidence>
<reference evidence="8" key="1">
    <citation type="submission" date="2020-05" db="UniProtKB">
        <authorList>
            <consortium name="EnsemblMetazoa"/>
        </authorList>
    </citation>
    <scope>IDENTIFICATION</scope>
    <source>
        <strain evidence="8">BB02</strain>
    </source>
</reference>
<feature type="transmembrane region" description="Helical" evidence="6">
    <location>
        <begin position="159"/>
        <end position="182"/>
    </location>
</feature>
<dbReference type="RefSeq" id="XP_013079352.2">
    <property type="nucleotide sequence ID" value="XM_013223898.2"/>
</dbReference>